<organism evidence="7 8">
    <name type="scientific">Fundicoccus culcitae</name>
    <dbReference type="NCBI Taxonomy" id="2969821"/>
    <lineage>
        <taxon>Bacteria</taxon>
        <taxon>Bacillati</taxon>
        <taxon>Bacillota</taxon>
        <taxon>Bacilli</taxon>
        <taxon>Lactobacillales</taxon>
        <taxon>Aerococcaceae</taxon>
        <taxon>Fundicoccus</taxon>
    </lineage>
</organism>
<dbReference type="Gene3D" id="3.30.390.30">
    <property type="match status" value="1"/>
</dbReference>
<evidence type="ECO:0000256" key="3">
    <source>
        <dbReference type="ARBA" id="ARBA00022630"/>
    </source>
</evidence>
<dbReference type="InterPro" id="IPR004099">
    <property type="entry name" value="Pyr_nucl-diS_OxRdtase_dimer"/>
</dbReference>
<dbReference type="Pfam" id="PF07992">
    <property type="entry name" value="Pyr_redox_2"/>
    <property type="match status" value="1"/>
</dbReference>
<keyword evidence="3" id="KW-0285">Flavoprotein</keyword>
<keyword evidence="4" id="KW-0274">FAD</keyword>
<evidence type="ECO:0000259" key="6">
    <source>
        <dbReference type="Pfam" id="PF07992"/>
    </source>
</evidence>
<dbReference type="RefSeq" id="WP_313792549.1">
    <property type="nucleotide sequence ID" value="NZ_CP102453.1"/>
</dbReference>
<dbReference type="Gene3D" id="3.50.50.60">
    <property type="entry name" value="FAD/NAD(P)-binding domain"/>
    <property type="match status" value="2"/>
</dbReference>
<dbReference type="PANTHER" id="PTHR43014:SF4">
    <property type="entry name" value="PYRIDINE NUCLEOTIDE-DISULFIDE OXIDOREDUCTASE RCLA-RELATED"/>
    <property type="match status" value="1"/>
</dbReference>
<evidence type="ECO:0000313" key="7">
    <source>
        <dbReference type="EMBL" id="UUX33049.1"/>
    </source>
</evidence>
<evidence type="ECO:0000313" key="8">
    <source>
        <dbReference type="Proteomes" id="UP001315967"/>
    </source>
</evidence>
<gene>
    <name evidence="7" type="ORF">NRE15_09010</name>
</gene>
<dbReference type="SUPFAM" id="SSF55424">
    <property type="entry name" value="FAD/NAD-linked reductases, dimerisation (C-terminal) domain"/>
    <property type="match status" value="1"/>
</dbReference>
<evidence type="ECO:0000256" key="2">
    <source>
        <dbReference type="ARBA" id="ARBA00007532"/>
    </source>
</evidence>
<feature type="domain" description="Pyridine nucleotide-disulphide oxidoreductase dimerisation" evidence="5">
    <location>
        <begin position="347"/>
        <end position="454"/>
    </location>
</feature>
<dbReference type="Proteomes" id="UP001315967">
    <property type="component" value="Chromosome"/>
</dbReference>
<comment type="similarity">
    <text evidence="2">Belongs to the class-I pyridine nucleotide-disulfide oxidoreductase family.</text>
</comment>
<dbReference type="SUPFAM" id="SSF51905">
    <property type="entry name" value="FAD/NAD(P)-binding domain"/>
    <property type="match status" value="1"/>
</dbReference>
<sequence>MEKFDTIIIGFGKAGKTLANFLNKKGETVALIEQSPKMYGGTCINVACLPSKNLIIAAERKPENTDNSQYYTQAVQNKKAIISQLNQGNYHNVADLDKAQVIDGRAFFKDPHTITIKTDSNASLDVYGNKIIINTGSLPTIPEKIENLSELVKKGKPFYTSETLMDEENYPETLTIIGDGFIGLEFASMFNQFGTQVTILSHHKQSAFLAKEDTEVAEAVYTAMVSQGIKFIFEAHTVKAQAKEGQAILSYKQNEEEIDIVSEAVLVAVGRHANTQGLALENAGVEINDNQSIKINKYLQTTQDHIFAVGDVNGGPQHTYISLDDNRILQSYLYGDKSYHLDNRKQTPSATFIEPPLASVGLTEKQATAAGYQIKTAVLEVKDIPKAKIAYRTTGIYKAVVDAQTNQILGVRLFGEEAHEMINIVVTAMNANLPYTDLRDQIYTHPTMSEALNDLFGKIE</sequence>
<comment type="cofactor">
    <cofactor evidence="1">
        <name>FAD</name>
        <dbReference type="ChEBI" id="CHEBI:57692"/>
    </cofactor>
</comment>
<protein>
    <submittedName>
        <fullName evidence="7">FAD-dependent oxidoreductase</fullName>
    </submittedName>
</protein>
<accession>A0ABY5P313</accession>
<dbReference type="PRINTS" id="PR00411">
    <property type="entry name" value="PNDRDTASEI"/>
</dbReference>
<dbReference type="InterPro" id="IPR016156">
    <property type="entry name" value="FAD/NAD-linked_Rdtase_dimer_sf"/>
</dbReference>
<evidence type="ECO:0000259" key="5">
    <source>
        <dbReference type="Pfam" id="PF02852"/>
    </source>
</evidence>
<feature type="domain" description="FAD/NAD(P)-binding" evidence="6">
    <location>
        <begin position="4"/>
        <end position="321"/>
    </location>
</feature>
<dbReference type="InterPro" id="IPR001100">
    <property type="entry name" value="Pyr_nuc-diS_OxRdtase"/>
</dbReference>
<proteinExistence type="inferred from homology"/>
<dbReference type="PRINTS" id="PR00368">
    <property type="entry name" value="FADPNR"/>
</dbReference>
<dbReference type="PANTHER" id="PTHR43014">
    <property type="entry name" value="MERCURIC REDUCTASE"/>
    <property type="match status" value="1"/>
</dbReference>
<dbReference type="Pfam" id="PF02852">
    <property type="entry name" value="Pyr_redox_dim"/>
    <property type="match status" value="1"/>
</dbReference>
<keyword evidence="8" id="KW-1185">Reference proteome</keyword>
<reference evidence="7 8" key="1">
    <citation type="submission" date="2022-08" db="EMBL/GenBank/DDBJ databases">
        <title>Aerococcaceae sp. nov isolated from spoiled eye mask.</title>
        <authorList>
            <person name="Zhou G."/>
            <person name="Xie X.-B."/>
            <person name="Shi Q.-S."/>
            <person name="Wang Y.-S."/>
            <person name="Wen X."/>
            <person name="Peng H."/>
            <person name="Yang X.-J."/>
            <person name="Tao H.-B."/>
            <person name="Huang X.-M."/>
        </authorList>
    </citation>
    <scope>NUCLEOTIDE SEQUENCE [LARGE SCALE GENOMIC DNA]</scope>
    <source>
        <strain evidence="8">DM20194951</strain>
    </source>
</reference>
<evidence type="ECO:0000256" key="1">
    <source>
        <dbReference type="ARBA" id="ARBA00001974"/>
    </source>
</evidence>
<name>A0ABY5P313_9LACT</name>
<dbReference type="PIRSF" id="PIRSF000350">
    <property type="entry name" value="Mercury_reductase_MerA"/>
    <property type="match status" value="1"/>
</dbReference>
<evidence type="ECO:0000256" key="4">
    <source>
        <dbReference type="ARBA" id="ARBA00022827"/>
    </source>
</evidence>
<dbReference type="EMBL" id="CP102453">
    <property type="protein sequence ID" value="UUX33049.1"/>
    <property type="molecule type" value="Genomic_DNA"/>
</dbReference>
<dbReference type="InterPro" id="IPR023753">
    <property type="entry name" value="FAD/NAD-binding_dom"/>
</dbReference>
<dbReference type="InterPro" id="IPR036188">
    <property type="entry name" value="FAD/NAD-bd_sf"/>
</dbReference>